<dbReference type="PANTHER" id="PTHR33434:SF2">
    <property type="entry name" value="FATTY ACID-BINDING PROTEIN TM_1468"/>
    <property type="match status" value="1"/>
</dbReference>
<comment type="caution">
    <text evidence="2">The sequence shown here is derived from an EMBL/GenBank/DDBJ whole genome shotgun (WGS) entry which is preliminary data.</text>
</comment>
<gene>
    <name evidence="2" type="ORF">HMPREF1871_00184</name>
</gene>
<organism evidence="2 3">
    <name type="scientific">Gemelliphila asaccharolytica</name>
    <dbReference type="NCBI Taxonomy" id="502393"/>
    <lineage>
        <taxon>Bacteria</taxon>
        <taxon>Bacillati</taxon>
        <taxon>Bacillota</taxon>
        <taxon>Bacilli</taxon>
        <taxon>Bacillales</taxon>
        <taxon>Gemellaceae</taxon>
        <taxon>Gemelliphila</taxon>
    </lineage>
</organism>
<dbReference type="Pfam" id="PF02645">
    <property type="entry name" value="DegV"/>
    <property type="match status" value="1"/>
</dbReference>
<evidence type="ECO:0000256" key="1">
    <source>
        <dbReference type="ARBA" id="ARBA00023121"/>
    </source>
</evidence>
<dbReference type="Proteomes" id="UP000070467">
    <property type="component" value="Unassembled WGS sequence"/>
</dbReference>
<dbReference type="Gene3D" id="3.30.1180.10">
    <property type="match status" value="1"/>
</dbReference>
<accession>A0ABR5TN36</accession>
<evidence type="ECO:0000313" key="2">
    <source>
        <dbReference type="EMBL" id="KXB58792.1"/>
    </source>
</evidence>
<keyword evidence="1" id="KW-0446">Lipid-binding</keyword>
<dbReference type="PROSITE" id="PS51482">
    <property type="entry name" value="DEGV"/>
    <property type="match status" value="1"/>
</dbReference>
<keyword evidence="3" id="KW-1185">Reference proteome</keyword>
<protein>
    <submittedName>
        <fullName evidence="2">EDD domain protein, DegV family</fullName>
    </submittedName>
</protein>
<proteinExistence type="predicted"/>
<dbReference type="InterPro" id="IPR050270">
    <property type="entry name" value="DegV_domain_contain"/>
</dbReference>
<reference evidence="2 3" key="1">
    <citation type="submission" date="2016-01" db="EMBL/GenBank/DDBJ databases">
        <authorList>
            <person name="Mitreva M."/>
            <person name="Pepin K.H."/>
            <person name="Mihindukulasuriya K.A."/>
            <person name="Fulton R."/>
            <person name="Fronick C."/>
            <person name="O'Laughlin M."/>
            <person name="Miner T."/>
            <person name="Herter B."/>
            <person name="Rosa B.A."/>
            <person name="Cordes M."/>
            <person name="Tomlinson C."/>
            <person name="Wollam A."/>
            <person name="Palsikar V.B."/>
            <person name="Mardis E.R."/>
            <person name="Wilson R.K."/>
        </authorList>
    </citation>
    <scope>NUCLEOTIDE SEQUENCE [LARGE SCALE GENOMIC DNA]</scope>
    <source>
        <strain evidence="2 3">KA00071</strain>
    </source>
</reference>
<dbReference type="Gene3D" id="3.40.50.10170">
    <property type="match status" value="1"/>
</dbReference>
<dbReference type="PANTHER" id="PTHR33434">
    <property type="entry name" value="DEGV DOMAIN-CONTAINING PROTEIN DR_1986-RELATED"/>
    <property type="match status" value="1"/>
</dbReference>
<name>A0ABR5TN36_9BACL</name>
<dbReference type="SUPFAM" id="SSF82549">
    <property type="entry name" value="DAK1/DegV-like"/>
    <property type="match status" value="1"/>
</dbReference>
<dbReference type="InterPro" id="IPR043168">
    <property type="entry name" value="DegV_C"/>
</dbReference>
<evidence type="ECO:0000313" key="3">
    <source>
        <dbReference type="Proteomes" id="UP000070467"/>
    </source>
</evidence>
<dbReference type="InterPro" id="IPR003797">
    <property type="entry name" value="DegV"/>
</dbReference>
<sequence>MKKTAVLVDSTAYMDNALKNNKNLRIVYLTVNIDKQVKKEILDINMDEYLKYLSKERKKFPTTSQPAIGEIVKVLQNLKKEGYTDVIAIALSSGISGTYSSYKTASLMVEGIELHTFDSEVSCQAETYYVRKALRLIEEGVCPEKIINELDEMKKISRAYFVVDDLSHLQRGGRLTHAEAIIGSLLQVKPILHFENTKIVPYQKIRTLKKTIKKMYELFDEYYTKNIGKNIYISVLHINNIEKAEEIKEYLESNYKNINIEVGEIGPVIATHLGPGVIGMCYTIL</sequence>
<dbReference type="EMBL" id="LSDB01000005">
    <property type="protein sequence ID" value="KXB58792.1"/>
    <property type="molecule type" value="Genomic_DNA"/>
</dbReference>
<dbReference type="NCBIfam" id="TIGR00762">
    <property type="entry name" value="DegV"/>
    <property type="match status" value="1"/>
</dbReference>
<dbReference type="RefSeq" id="WP_066128737.1">
    <property type="nucleotide sequence ID" value="NZ_KQ959858.1"/>
</dbReference>